<evidence type="ECO:0000313" key="4">
    <source>
        <dbReference type="EMBL" id="KAK0407119.1"/>
    </source>
</evidence>
<dbReference type="InterPro" id="IPR001012">
    <property type="entry name" value="UBX_dom"/>
</dbReference>
<dbReference type="GO" id="GO:0043161">
    <property type="term" value="P:proteasome-mediated ubiquitin-dependent protein catabolic process"/>
    <property type="evidence" value="ECO:0007669"/>
    <property type="project" value="TreeGrafter"/>
</dbReference>
<dbReference type="InterPro" id="IPR036241">
    <property type="entry name" value="NSFL1C_SEP_dom_sf"/>
</dbReference>
<evidence type="ECO:0000259" key="3">
    <source>
        <dbReference type="PROSITE" id="PS51399"/>
    </source>
</evidence>
<sequence length="533" mass="61063">MLANRVQNGERRFLKKAKKNKRPSEKEIRAIKLKTQVAAENSDLENLEREQYYGIEYRKTKLDAASLKRFERALRRKSELFYLPEEETSKPVNHDKEVQAPLRLIVQGPYDPDFVESRIEVFLEKFKSTLVEMSESEFEEYKEPFRRKTEKVKCKNYRQEIESKRFSFDDSQLQVAESLQIRREDLLDFYERTIVAGAERRKVSIWVLSAAEHKGPCVEGRSGTVEIENLERFKDACIQKRNNPLNARRLQEPSTSLLLSLRLQRLLTPSSCHARIDSAKKDAKDEDATVSSSQAVQLFASARDSGAEVERQKPEERRSFASRGYRLGGLLSPMCVVPPQQVTLTLKLWEDGFSIDDGPLRRFDAPENAEFVAEVRRGHIPKELQLSHKGSRLDVRMMCMARRFADPKRRVSFVEEGDTHKRPKIAAFFGKGHLLGGPSGGDAPKPKKPKTRILSGQSVLICLPSGRRVATEFGPSETVADLRSYILKMDPMLENRPFRLINAATRREIPIGESSLSSERLFKTLVIVRLDPK</sequence>
<accession>A0AA39LRZ8</accession>
<reference evidence="4" key="1">
    <citation type="submission" date="2023-06" db="EMBL/GenBank/DDBJ databases">
        <title>Genomic analysis of the entomopathogenic nematode Steinernema hermaphroditum.</title>
        <authorList>
            <person name="Schwarz E.M."/>
            <person name="Heppert J.K."/>
            <person name="Baniya A."/>
            <person name="Schwartz H.T."/>
            <person name="Tan C.-H."/>
            <person name="Antoshechkin I."/>
            <person name="Sternberg P.W."/>
            <person name="Goodrich-Blair H."/>
            <person name="Dillman A.R."/>
        </authorList>
    </citation>
    <scope>NUCLEOTIDE SEQUENCE</scope>
    <source>
        <strain evidence="4">PS9179</strain>
        <tissue evidence="4">Whole animal</tissue>
    </source>
</reference>
<dbReference type="GO" id="GO:0043130">
    <property type="term" value="F:ubiquitin binding"/>
    <property type="evidence" value="ECO:0007669"/>
    <property type="project" value="TreeGrafter"/>
</dbReference>
<dbReference type="EMBL" id="JAUCMV010000004">
    <property type="protein sequence ID" value="KAK0407119.1"/>
    <property type="molecule type" value="Genomic_DNA"/>
</dbReference>
<dbReference type="GO" id="GO:0005634">
    <property type="term" value="C:nucleus"/>
    <property type="evidence" value="ECO:0007669"/>
    <property type="project" value="TreeGrafter"/>
</dbReference>
<protein>
    <recommendedName>
        <fullName evidence="6">UBX domain-containing protein</fullName>
    </recommendedName>
</protein>
<evidence type="ECO:0000313" key="5">
    <source>
        <dbReference type="Proteomes" id="UP001175271"/>
    </source>
</evidence>
<evidence type="ECO:0008006" key="6">
    <source>
        <dbReference type="Google" id="ProtNLM"/>
    </source>
</evidence>
<dbReference type="Gene3D" id="3.10.20.90">
    <property type="entry name" value="Phosphatidylinositol 3-kinase Catalytic Subunit, Chain A, domain 1"/>
    <property type="match status" value="1"/>
</dbReference>
<organism evidence="4 5">
    <name type="scientific">Steinernema hermaphroditum</name>
    <dbReference type="NCBI Taxonomy" id="289476"/>
    <lineage>
        <taxon>Eukaryota</taxon>
        <taxon>Metazoa</taxon>
        <taxon>Ecdysozoa</taxon>
        <taxon>Nematoda</taxon>
        <taxon>Chromadorea</taxon>
        <taxon>Rhabditida</taxon>
        <taxon>Tylenchina</taxon>
        <taxon>Panagrolaimomorpha</taxon>
        <taxon>Strongyloidoidea</taxon>
        <taxon>Steinernematidae</taxon>
        <taxon>Steinernema</taxon>
    </lineage>
</organism>
<evidence type="ECO:0000256" key="1">
    <source>
        <dbReference type="SAM" id="MobiDB-lite"/>
    </source>
</evidence>
<dbReference type="GO" id="GO:0061025">
    <property type="term" value="P:membrane fusion"/>
    <property type="evidence" value="ECO:0007669"/>
    <property type="project" value="TreeGrafter"/>
</dbReference>
<dbReference type="SUPFAM" id="SSF102848">
    <property type="entry name" value="NSFL1 (p97 ATPase) cofactor p47, SEP domain"/>
    <property type="match status" value="1"/>
</dbReference>
<dbReference type="GO" id="GO:0005829">
    <property type="term" value="C:cytosol"/>
    <property type="evidence" value="ECO:0007669"/>
    <property type="project" value="TreeGrafter"/>
</dbReference>
<keyword evidence="5" id="KW-1185">Reference proteome</keyword>
<dbReference type="SUPFAM" id="SSF54236">
    <property type="entry name" value="Ubiquitin-like"/>
    <property type="match status" value="1"/>
</dbReference>
<dbReference type="Proteomes" id="UP001175271">
    <property type="component" value="Unassembled WGS sequence"/>
</dbReference>
<dbReference type="PROSITE" id="PS50033">
    <property type="entry name" value="UBX"/>
    <property type="match status" value="1"/>
</dbReference>
<evidence type="ECO:0000259" key="2">
    <source>
        <dbReference type="PROSITE" id="PS50033"/>
    </source>
</evidence>
<dbReference type="InterPro" id="IPR012989">
    <property type="entry name" value="SEP_domain"/>
</dbReference>
<dbReference type="InterPro" id="IPR029071">
    <property type="entry name" value="Ubiquitin-like_domsf"/>
</dbReference>
<dbReference type="GO" id="GO:0007030">
    <property type="term" value="P:Golgi organization"/>
    <property type="evidence" value="ECO:0007669"/>
    <property type="project" value="TreeGrafter"/>
</dbReference>
<dbReference type="SUPFAM" id="SSF63411">
    <property type="entry name" value="LuxS/MPP-like metallohydrolase"/>
    <property type="match status" value="1"/>
</dbReference>
<dbReference type="GO" id="GO:0031468">
    <property type="term" value="P:nuclear membrane reassembly"/>
    <property type="evidence" value="ECO:0007669"/>
    <property type="project" value="TreeGrafter"/>
</dbReference>
<feature type="region of interest" description="Disordered" evidence="1">
    <location>
        <begin position="1"/>
        <end position="26"/>
    </location>
</feature>
<dbReference type="PANTHER" id="PTHR23333">
    <property type="entry name" value="UBX DOMAIN CONTAINING PROTEIN"/>
    <property type="match status" value="1"/>
</dbReference>
<dbReference type="GO" id="GO:0046872">
    <property type="term" value="F:metal ion binding"/>
    <property type="evidence" value="ECO:0007669"/>
    <property type="project" value="InterPro"/>
</dbReference>
<comment type="caution">
    <text evidence="4">The sequence shown here is derived from an EMBL/GenBank/DDBJ whole genome shotgun (WGS) entry which is preliminary data.</text>
</comment>
<gene>
    <name evidence="4" type="ORF">QR680_019011</name>
</gene>
<name>A0AA39LRZ8_9BILA</name>
<dbReference type="Gene3D" id="3.30.830.10">
    <property type="entry name" value="Metalloenzyme, LuxS/M16 peptidase-like"/>
    <property type="match status" value="1"/>
</dbReference>
<feature type="domain" description="UBX" evidence="2">
    <location>
        <begin position="458"/>
        <end position="533"/>
    </location>
</feature>
<dbReference type="SMART" id="SM00553">
    <property type="entry name" value="SEP"/>
    <property type="match status" value="1"/>
</dbReference>
<dbReference type="Gene3D" id="3.30.420.210">
    <property type="entry name" value="SEP domain"/>
    <property type="match status" value="1"/>
</dbReference>
<dbReference type="PROSITE" id="PS51399">
    <property type="entry name" value="SEP"/>
    <property type="match status" value="1"/>
</dbReference>
<dbReference type="PANTHER" id="PTHR23333:SF20">
    <property type="entry name" value="NSFL1 COFACTOR P47"/>
    <property type="match status" value="1"/>
</dbReference>
<feature type="domain" description="SEP" evidence="3">
    <location>
        <begin position="341"/>
        <end position="414"/>
    </location>
</feature>
<dbReference type="AlphaFoldDB" id="A0AA39LRZ8"/>
<proteinExistence type="predicted"/>
<dbReference type="Pfam" id="PF08059">
    <property type="entry name" value="SEP"/>
    <property type="match status" value="1"/>
</dbReference>
<dbReference type="GO" id="GO:0000045">
    <property type="term" value="P:autophagosome assembly"/>
    <property type="evidence" value="ECO:0007669"/>
    <property type="project" value="TreeGrafter"/>
</dbReference>
<dbReference type="InterPro" id="IPR011249">
    <property type="entry name" value="Metalloenz_LuxS/M16"/>
</dbReference>